<name>A0AA86PTN1_9EUKA</name>
<dbReference type="AlphaFoldDB" id="A0AA86PTN1"/>
<gene>
    <name evidence="1" type="ORF">HINF_LOCUS32398</name>
    <name evidence="2" type="ORF">HINF_LOCUS56192</name>
</gene>
<reference evidence="2 3" key="2">
    <citation type="submission" date="2024-07" db="EMBL/GenBank/DDBJ databases">
        <authorList>
            <person name="Akdeniz Z."/>
        </authorList>
    </citation>
    <scope>NUCLEOTIDE SEQUENCE [LARGE SCALE GENOMIC DNA]</scope>
</reference>
<protein>
    <submittedName>
        <fullName evidence="2">Hypothetical_protein</fullName>
    </submittedName>
</protein>
<dbReference type="Proteomes" id="UP001642409">
    <property type="component" value="Unassembled WGS sequence"/>
</dbReference>
<sequence>MNQQLYSQFFDNMDQLVGIDKVVPTHYKCMDQSPQQNRMYLHDCARLSGLSDFVFLSDSVITVTLFSKNMHYVYPYSGLYMSQYPNTYTILNNKLTYVAMDRIQRQFNKLINFINEATQNISLVIADSPCYFLPLLVTMFSSQISFRRVIQYDSLRNQASLSQNPFAIAIFDLQLRQTHFKQGLLTFTRFPPTFCIQLLYQQLKVQVTAEQQEYLSQALIDVNEVPVSVLLCDETHWVAFVQWIGSVLFAG</sequence>
<keyword evidence="3" id="KW-1185">Reference proteome</keyword>
<accession>A0AA86PTN1</accession>
<reference evidence="1" key="1">
    <citation type="submission" date="2023-06" db="EMBL/GenBank/DDBJ databases">
        <authorList>
            <person name="Kurt Z."/>
        </authorList>
    </citation>
    <scope>NUCLEOTIDE SEQUENCE</scope>
</reference>
<evidence type="ECO:0000313" key="2">
    <source>
        <dbReference type="EMBL" id="CAL6073626.1"/>
    </source>
</evidence>
<proteinExistence type="predicted"/>
<evidence type="ECO:0000313" key="3">
    <source>
        <dbReference type="Proteomes" id="UP001642409"/>
    </source>
</evidence>
<dbReference type="EMBL" id="CAXDID020000302">
    <property type="protein sequence ID" value="CAL6073626.1"/>
    <property type="molecule type" value="Genomic_DNA"/>
</dbReference>
<dbReference type="EMBL" id="CATOUU010000733">
    <property type="protein sequence ID" value="CAI9944753.1"/>
    <property type="molecule type" value="Genomic_DNA"/>
</dbReference>
<organism evidence="1">
    <name type="scientific">Hexamita inflata</name>
    <dbReference type="NCBI Taxonomy" id="28002"/>
    <lineage>
        <taxon>Eukaryota</taxon>
        <taxon>Metamonada</taxon>
        <taxon>Diplomonadida</taxon>
        <taxon>Hexamitidae</taxon>
        <taxon>Hexamitinae</taxon>
        <taxon>Hexamita</taxon>
    </lineage>
</organism>
<evidence type="ECO:0000313" key="1">
    <source>
        <dbReference type="EMBL" id="CAI9944753.1"/>
    </source>
</evidence>
<comment type="caution">
    <text evidence="1">The sequence shown here is derived from an EMBL/GenBank/DDBJ whole genome shotgun (WGS) entry which is preliminary data.</text>
</comment>